<keyword evidence="3" id="KW-1185">Reference proteome</keyword>
<comment type="caution">
    <text evidence="2">The sequence shown here is derived from an EMBL/GenBank/DDBJ whole genome shotgun (WGS) entry which is preliminary data.</text>
</comment>
<reference evidence="2 3" key="1">
    <citation type="journal article" date="2018" name="Nat. Ecol. Evol.">
        <title>Shark genomes provide insights into elasmobranch evolution and the origin of vertebrates.</title>
        <authorList>
            <person name="Hara Y"/>
            <person name="Yamaguchi K"/>
            <person name="Onimaru K"/>
            <person name="Kadota M"/>
            <person name="Koyanagi M"/>
            <person name="Keeley SD"/>
            <person name="Tatsumi K"/>
            <person name="Tanaka K"/>
            <person name="Motone F"/>
            <person name="Kageyama Y"/>
            <person name="Nozu R"/>
            <person name="Adachi N"/>
            <person name="Nishimura O"/>
            <person name="Nakagawa R"/>
            <person name="Tanegashima C"/>
            <person name="Kiyatake I"/>
            <person name="Matsumoto R"/>
            <person name="Murakumo K"/>
            <person name="Nishida K"/>
            <person name="Terakita A"/>
            <person name="Kuratani S"/>
            <person name="Sato K"/>
            <person name="Hyodo S Kuraku.S."/>
        </authorList>
    </citation>
    <scope>NUCLEOTIDE SEQUENCE [LARGE SCALE GENOMIC DNA]</scope>
</reference>
<dbReference type="EMBL" id="BEZZ01161263">
    <property type="protein sequence ID" value="GCC45511.1"/>
    <property type="molecule type" value="Genomic_DNA"/>
</dbReference>
<feature type="non-terminal residue" evidence="2">
    <location>
        <position position="282"/>
    </location>
</feature>
<evidence type="ECO:0000313" key="2">
    <source>
        <dbReference type="EMBL" id="GCC45511.1"/>
    </source>
</evidence>
<dbReference type="Proteomes" id="UP000287033">
    <property type="component" value="Unassembled WGS sequence"/>
</dbReference>
<proteinExistence type="predicted"/>
<organism evidence="2 3">
    <name type="scientific">Chiloscyllium punctatum</name>
    <name type="common">Brownbanded bambooshark</name>
    <name type="synonym">Hemiscyllium punctatum</name>
    <dbReference type="NCBI Taxonomy" id="137246"/>
    <lineage>
        <taxon>Eukaryota</taxon>
        <taxon>Metazoa</taxon>
        <taxon>Chordata</taxon>
        <taxon>Craniata</taxon>
        <taxon>Vertebrata</taxon>
        <taxon>Chondrichthyes</taxon>
        <taxon>Elasmobranchii</taxon>
        <taxon>Galeomorphii</taxon>
        <taxon>Galeoidea</taxon>
        <taxon>Orectolobiformes</taxon>
        <taxon>Hemiscylliidae</taxon>
        <taxon>Chiloscyllium</taxon>
    </lineage>
</organism>
<protein>
    <submittedName>
        <fullName evidence="2">Uncharacterized protein</fullName>
    </submittedName>
</protein>
<evidence type="ECO:0000256" key="1">
    <source>
        <dbReference type="SAM" id="MobiDB-lite"/>
    </source>
</evidence>
<gene>
    <name evidence="2" type="ORF">chiPu_0029607</name>
</gene>
<feature type="non-terminal residue" evidence="2">
    <location>
        <position position="1"/>
    </location>
</feature>
<feature type="region of interest" description="Disordered" evidence="1">
    <location>
        <begin position="196"/>
        <end position="282"/>
    </location>
</feature>
<sequence>LGAIDLQKQLARCRLRTARQRRRGLRPLAPDLRQIACDRGHDALPRPLQEQDEQCREGDDLELPGRALGDQRQIILHAVLEQRDDGGADDPAEQAAGAADHRHHQIFDAHAGIERTRADEAAHMRVEPAGERGQECRDHEGHELDPERVDAEALDQRVAAAQRPHGAAEPRVQEIVAEQEHQGDDAPDQVIDLCAGDQRERAEADRRDRRDAVEAAEPIDIAEQEADRKAPCHGRQRQEMALQAQGDDAEDGRDTAGQDHAKQQAEPGRLPVQGRDPCRRIG</sequence>
<name>A0A401TS68_CHIPU</name>
<evidence type="ECO:0000313" key="3">
    <source>
        <dbReference type="Proteomes" id="UP000287033"/>
    </source>
</evidence>
<feature type="compositionally biased region" description="Basic and acidic residues" evidence="1">
    <location>
        <begin position="197"/>
        <end position="213"/>
    </location>
</feature>
<accession>A0A401TS68</accession>
<dbReference type="AlphaFoldDB" id="A0A401TS68"/>
<feature type="compositionally biased region" description="Basic and acidic residues" evidence="1">
    <location>
        <begin position="252"/>
        <end position="263"/>
    </location>
</feature>